<dbReference type="Proteomes" id="UP000235672">
    <property type="component" value="Unassembled WGS sequence"/>
</dbReference>
<dbReference type="AlphaFoldDB" id="A0A2J6QC76"/>
<evidence type="ECO:0000313" key="3">
    <source>
        <dbReference type="Proteomes" id="UP000235672"/>
    </source>
</evidence>
<keyword evidence="3" id="KW-1185">Reference proteome</keyword>
<gene>
    <name evidence="2" type="ORF">NA56DRAFT_701242</name>
</gene>
<evidence type="ECO:0000256" key="1">
    <source>
        <dbReference type="SAM" id="MobiDB-lite"/>
    </source>
</evidence>
<organism evidence="2 3">
    <name type="scientific">Hyaloscypha hepaticicola</name>
    <dbReference type="NCBI Taxonomy" id="2082293"/>
    <lineage>
        <taxon>Eukaryota</taxon>
        <taxon>Fungi</taxon>
        <taxon>Dikarya</taxon>
        <taxon>Ascomycota</taxon>
        <taxon>Pezizomycotina</taxon>
        <taxon>Leotiomycetes</taxon>
        <taxon>Helotiales</taxon>
        <taxon>Hyaloscyphaceae</taxon>
        <taxon>Hyaloscypha</taxon>
    </lineage>
</organism>
<sequence length="263" mass="28862">MVIGFERFMTSQTAQKSSNGAVAKERPGAKTRLSRRTPMEVEWTFEMRGPREQPPASLRELGKSRRGRGNNSLTLERLGKLRKQWQNVVVPRGLGCVFVGVWEDSEIASAADGERERHFGEGAAHYCFLDVVAVDSAYRSSNQRPGTAIAPHRTAPHRDCPSESQILDPYFSFVPSTTTSTSHSHSPVVVLLITHHPSPNLPSAASPFTNLSFVLPADRSLWILESRACYSSTPPSEIASSDPDLALYASMRMPSTSTTSGTF</sequence>
<protein>
    <submittedName>
        <fullName evidence="2">Uncharacterized protein</fullName>
    </submittedName>
</protein>
<name>A0A2J6QC76_9HELO</name>
<reference evidence="2 3" key="1">
    <citation type="submission" date="2016-05" db="EMBL/GenBank/DDBJ databases">
        <title>A degradative enzymes factory behind the ericoid mycorrhizal symbiosis.</title>
        <authorList>
            <consortium name="DOE Joint Genome Institute"/>
            <person name="Martino E."/>
            <person name="Morin E."/>
            <person name="Grelet G."/>
            <person name="Kuo A."/>
            <person name="Kohler A."/>
            <person name="Daghino S."/>
            <person name="Barry K."/>
            <person name="Choi C."/>
            <person name="Cichocki N."/>
            <person name="Clum A."/>
            <person name="Copeland A."/>
            <person name="Hainaut M."/>
            <person name="Haridas S."/>
            <person name="Labutti K."/>
            <person name="Lindquist E."/>
            <person name="Lipzen A."/>
            <person name="Khouja H.-R."/>
            <person name="Murat C."/>
            <person name="Ohm R."/>
            <person name="Olson A."/>
            <person name="Spatafora J."/>
            <person name="Veneault-Fourrey C."/>
            <person name="Henrissat B."/>
            <person name="Grigoriev I."/>
            <person name="Martin F."/>
            <person name="Perotto S."/>
        </authorList>
    </citation>
    <scope>NUCLEOTIDE SEQUENCE [LARGE SCALE GENOMIC DNA]</scope>
    <source>
        <strain evidence="2 3">UAMH 7357</strain>
    </source>
</reference>
<proteinExistence type="predicted"/>
<feature type="region of interest" description="Disordered" evidence="1">
    <location>
        <begin position="48"/>
        <end position="71"/>
    </location>
</feature>
<accession>A0A2J6QC76</accession>
<evidence type="ECO:0000313" key="2">
    <source>
        <dbReference type="EMBL" id="PMD23838.1"/>
    </source>
</evidence>
<dbReference type="EMBL" id="KZ613474">
    <property type="protein sequence ID" value="PMD23838.1"/>
    <property type="molecule type" value="Genomic_DNA"/>
</dbReference>